<dbReference type="PANTHER" id="PTHR11557">
    <property type="entry name" value="PORPHOBILINOGEN DEAMINASE"/>
    <property type="match status" value="1"/>
</dbReference>
<dbReference type="PROSITE" id="PS00533">
    <property type="entry name" value="PORPHOBILINOGEN_DEAM"/>
    <property type="match status" value="1"/>
</dbReference>
<evidence type="ECO:0000256" key="9">
    <source>
        <dbReference type="NCBIfam" id="TIGR00212"/>
    </source>
</evidence>
<dbReference type="RefSeq" id="WP_107780973.1">
    <property type="nucleotide sequence ID" value="NZ_CAURCF010000048.1"/>
</dbReference>
<organism evidence="12 13">
    <name type="scientific">Capnocytophaga leadbetteri</name>
    <dbReference type="NCBI Taxonomy" id="327575"/>
    <lineage>
        <taxon>Bacteria</taxon>
        <taxon>Pseudomonadati</taxon>
        <taxon>Bacteroidota</taxon>
        <taxon>Flavobacteriia</taxon>
        <taxon>Flavobacteriales</taxon>
        <taxon>Flavobacteriaceae</taxon>
        <taxon>Capnocytophaga</taxon>
    </lineage>
</organism>
<evidence type="ECO:0000256" key="2">
    <source>
        <dbReference type="ARBA" id="ARBA00002869"/>
    </source>
</evidence>
<sequence length="290" mass="32239">MKPIRIGTRDSQLALWQAETVQYQLELLGYPTEIVGIKSEGDLELTTPLYEMGVTGIFTKALDIALLKGEIDIAVHSMKDVPTLLPDGIAVGAVLERGNPHDILVYKGDVSDLDSRVATIATSSLRRKAQWLHRYPHHIIENLRGNVNTRLQKLADNPWDGAIFAAAGLERIDKLPEDYLVLDWMLPAPAQGAIMVLAHEDNVDLQGILLKIHDGKTYIETQVERAFLRALEGGCTAPIGAYAEFDGEQVHFKGGLWSEDGKQEALVNETFDHIDEFTGEWLASKIRDNY</sequence>
<feature type="domain" description="Porphobilinogen deaminase C-terminal" evidence="11">
    <location>
        <begin position="220"/>
        <end position="267"/>
    </location>
</feature>
<evidence type="ECO:0000259" key="11">
    <source>
        <dbReference type="Pfam" id="PF03900"/>
    </source>
</evidence>
<dbReference type="PANTHER" id="PTHR11557:SF0">
    <property type="entry name" value="PORPHOBILINOGEN DEAMINASE"/>
    <property type="match status" value="1"/>
</dbReference>
<comment type="subunit">
    <text evidence="5">Monomer.</text>
</comment>
<reference evidence="12 13" key="1">
    <citation type="submission" date="2018-04" db="EMBL/GenBank/DDBJ databases">
        <title>Genomic Encyclopedia of Archaeal and Bacterial Type Strains, Phase II (KMG-II): from individual species to whole genera.</title>
        <authorList>
            <person name="Goeker M."/>
        </authorList>
    </citation>
    <scope>NUCLEOTIDE SEQUENCE [LARGE SCALE GENOMIC DNA]</scope>
    <source>
        <strain evidence="12 13">DSM 22902</strain>
    </source>
</reference>
<dbReference type="InterPro" id="IPR036803">
    <property type="entry name" value="Porphobilinogen_deaminase_C_sf"/>
</dbReference>
<comment type="pathway">
    <text evidence="3">Porphyrin-containing compound metabolism; protoporphyrin-IX biosynthesis; coproporphyrinogen-III from 5-aminolevulinate: step 2/4.</text>
</comment>
<dbReference type="GO" id="GO:0005737">
    <property type="term" value="C:cytoplasm"/>
    <property type="evidence" value="ECO:0007669"/>
    <property type="project" value="UniProtKB-UniRule"/>
</dbReference>
<evidence type="ECO:0000259" key="10">
    <source>
        <dbReference type="Pfam" id="PF01379"/>
    </source>
</evidence>
<gene>
    <name evidence="12" type="ORF">C8P65_101478</name>
</gene>
<evidence type="ECO:0000256" key="7">
    <source>
        <dbReference type="ARBA" id="ARBA00023244"/>
    </source>
</evidence>
<dbReference type="Gene3D" id="3.30.160.40">
    <property type="entry name" value="Porphobilinogen deaminase, C-terminal domain"/>
    <property type="match status" value="1"/>
</dbReference>
<dbReference type="PIRSF" id="PIRSF001438">
    <property type="entry name" value="4pyrrol_synth_OHMeBilane_synth"/>
    <property type="match status" value="1"/>
</dbReference>
<evidence type="ECO:0000256" key="5">
    <source>
        <dbReference type="ARBA" id="ARBA00011245"/>
    </source>
</evidence>
<dbReference type="SUPFAM" id="SSF53850">
    <property type="entry name" value="Periplasmic binding protein-like II"/>
    <property type="match status" value="1"/>
</dbReference>
<evidence type="ECO:0000256" key="1">
    <source>
        <dbReference type="ARBA" id="ARBA00001916"/>
    </source>
</evidence>
<evidence type="ECO:0000256" key="4">
    <source>
        <dbReference type="ARBA" id="ARBA00005638"/>
    </source>
</evidence>
<dbReference type="PRINTS" id="PR00151">
    <property type="entry name" value="PORPHBDMNASE"/>
</dbReference>
<dbReference type="InterPro" id="IPR022419">
    <property type="entry name" value="Porphobilin_deaminase_cofac_BS"/>
</dbReference>
<dbReference type="InterPro" id="IPR000860">
    <property type="entry name" value="HemC"/>
</dbReference>
<dbReference type="InterPro" id="IPR022418">
    <property type="entry name" value="Porphobilinogen_deaminase_C"/>
</dbReference>
<comment type="caution">
    <text evidence="12">The sequence shown here is derived from an EMBL/GenBank/DDBJ whole genome shotgun (WGS) entry which is preliminary data.</text>
</comment>
<protein>
    <recommendedName>
        <fullName evidence="9">Hydroxymethylbilane synthase</fullName>
        <ecNumber evidence="9">2.5.1.61</ecNumber>
    </recommendedName>
</protein>
<evidence type="ECO:0000313" key="13">
    <source>
        <dbReference type="Proteomes" id="UP000243985"/>
    </source>
</evidence>
<dbReference type="SUPFAM" id="SSF54782">
    <property type="entry name" value="Porphobilinogen deaminase (hydroxymethylbilane synthase), C-terminal domain"/>
    <property type="match status" value="1"/>
</dbReference>
<evidence type="ECO:0000313" key="12">
    <source>
        <dbReference type="EMBL" id="PTX08809.1"/>
    </source>
</evidence>
<dbReference type="GO" id="GO:0004418">
    <property type="term" value="F:hydroxymethylbilane synthase activity"/>
    <property type="evidence" value="ECO:0007669"/>
    <property type="project" value="UniProtKB-UniRule"/>
</dbReference>
<comment type="function">
    <text evidence="2">Tetrapolymerization of the monopyrrole PBG into the hydroxymethylbilane pre-uroporphyrinogen in several discrete steps.</text>
</comment>
<evidence type="ECO:0000256" key="8">
    <source>
        <dbReference type="ARBA" id="ARBA00048169"/>
    </source>
</evidence>
<evidence type="ECO:0000256" key="6">
    <source>
        <dbReference type="ARBA" id="ARBA00022679"/>
    </source>
</evidence>
<comment type="cofactor">
    <cofactor evidence="1">
        <name>dipyrromethane</name>
        <dbReference type="ChEBI" id="CHEBI:60342"/>
    </cofactor>
</comment>
<feature type="domain" description="Porphobilinogen deaminase N-terminal" evidence="10">
    <location>
        <begin position="4"/>
        <end position="204"/>
    </location>
</feature>
<dbReference type="Gene3D" id="3.40.190.10">
    <property type="entry name" value="Periplasmic binding protein-like II"/>
    <property type="match status" value="2"/>
</dbReference>
<dbReference type="Pfam" id="PF03900">
    <property type="entry name" value="Porphobil_deamC"/>
    <property type="match status" value="1"/>
</dbReference>
<comment type="similarity">
    <text evidence="4">Belongs to the HMBS family.</text>
</comment>
<dbReference type="NCBIfam" id="TIGR00212">
    <property type="entry name" value="hemC"/>
    <property type="match status" value="1"/>
</dbReference>
<dbReference type="EMBL" id="QBKG01000001">
    <property type="protein sequence ID" value="PTX08809.1"/>
    <property type="molecule type" value="Genomic_DNA"/>
</dbReference>
<dbReference type="EC" id="2.5.1.61" evidence="9"/>
<name>A0A2T5XZ47_9FLAO</name>
<accession>A0A2T5XZ47</accession>
<dbReference type="GO" id="GO:0006783">
    <property type="term" value="P:heme biosynthetic process"/>
    <property type="evidence" value="ECO:0007669"/>
    <property type="project" value="TreeGrafter"/>
</dbReference>
<dbReference type="GeneID" id="84579876"/>
<keyword evidence="6" id="KW-0808">Transferase</keyword>
<comment type="catalytic activity">
    <reaction evidence="8">
        <text>4 porphobilinogen + H2O = hydroxymethylbilane + 4 NH4(+)</text>
        <dbReference type="Rhea" id="RHEA:13185"/>
        <dbReference type="ChEBI" id="CHEBI:15377"/>
        <dbReference type="ChEBI" id="CHEBI:28938"/>
        <dbReference type="ChEBI" id="CHEBI:57845"/>
        <dbReference type="ChEBI" id="CHEBI:58126"/>
        <dbReference type="EC" id="2.5.1.61"/>
    </reaction>
</comment>
<keyword evidence="7" id="KW-0627">Porphyrin biosynthesis</keyword>
<dbReference type="InterPro" id="IPR022417">
    <property type="entry name" value="Porphobilin_deaminase_N"/>
</dbReference>
<proteinExistence type="inferred from homology"/>
<dbReference type="AlphaFoldDB" id="A0A2T5XZ47"/>
<dbReference type="Pfam" id="PF01379">
    <property type="entry name" value="Porphobil_deam"/>
    <property type="match status" value="1"/>
</dbReference>
<dbReference type="CDD" id="cd13647">
    <property type="entry name" value="PBP2_PBGD_2"/>
    <property type="match status" value="1"/>
</dbReference>
<evidence type="ECO:0000256" key="3">
    <source>
        <dbReference type="ARBA" id="ARBA00004735"/>
    </source>
</evidence>
<dbReference type="Proteomes" id="UP000243985">
    <property type="component" value="Unassembled WGS sequence"/>
</dbReference>